<protein>
    <submittedName>
        <fullName evidence="1">Uncharacterized protein</fullName>
    </submittedName>
</protein>
<accession>A0A397JYM0</accession>
<organism evidence="1 2">
    <name type="scientific">Diversispora epigaea</name>
    <dbReference type="NCBI Taxonomy" id="1348612"/>
    <lineage>
        <taxon>Eukaryota</taxon>
        <taxon>Fungi</taxon>
        <taxon>Fungi incertae sedis</taxon>
        <taxon>Mucoromycota</taxon>
        <taxon>Glomeromycotina</taxon>
        <taxon>Glomeromycetes</taxon>
        <taxon>Diversisporales</taxon>
        <taxon>Diversisporaceae</taxon>
        <taxon>Diversispora</taxon>
    </lineage>
</organism>
<evidence type="ECO:0000313" key="1">
    <source>
        <dbReference type="EMBL" id="RHZ89953.1"/>
    </source>
</evidence>
<name>A0A397JYM0_9GLOM</name>
<sequence>MIIKILYNQKVEQGLIHKLSIFTNEKTLLNSISDKQILSHTNSTENILNRDNSNVKHSASQTSDSALYLICLFNKTKKTNQKEILHWYCYSEEFEKKIRNISLKNELNNQIIHVVKTNLALTQLLKFQFLIVFDNMYRSDDFNSDNNEDDDKSLLGTKVEMKTIIIMGLQMNLYACYESQIIMKIKNHIKWEHGYTNTNKTLTSKYLEYKNKTGLGSWINFETSESKQIKKDTEKKTLFVSQINVQSTPSK</sequence>
<dbReference type="AlphaFoldDB" id="A0A397JYM0"/>
<comment type="caution">
    <text evidence="1">The sequence shown here is derived from an EMBL/GenBank/DDBJ whole genome shotgun (WGS) entry which is preliminary data.</text>
</comment>
<dbReference type="OrthoDB" id="2423674at2759"/>
<keyword evidence="2" id="KW-1185">Reference proteome</keyword>
<evidence type="ECO:0000313" key="2">
    <source>
        <dbReference type="Proteomes" id="UP000266861"/>
    </source>
</evidence>
<reference evidence="1 2" key="1">
    <citation type="submission" date="2018-08" db="EMBL/GenBank/DDBJ databases">
        <title>Genome and evolution of the arbuscular mycorrhizal fungus Diversispora epigaea (formerly Glomus versiforme) and its bacterial endosymbionts.</title>
        <authorList>
            <person name="Sun X."/>
            <person name="Fei Z."/>
            <person name="Harrison M."/>
        </authorList>
    </citation>
    <scope>NUCLEOTIDE SEQUENCE [LARGE SCALE GENOMIC DNA]</scope>
    <source>
        <strain evidence="1 2">IT104</strain>
    </source>
</reference>
<dbReference type="EMBL" id="PQFF01000007">
    <property type="protein sequence ID" value="RHZ89953.1"/>
    <property type="molecule type" value="Genomic_DNA"/>
</dbReference>
<gene>
    <name evidence="1" type="ORF">Glove_9g77</name>
</gene>
<dbReference type="Proteomes" id="UP000266861">
    <property type="component" value="Unassembled WGS sequence"/>
</dbReference>
<proteinExistence type="predicted"/>